<evidence type="ECO:0000313" key="1">
    <source>
        <dbReference type="EMBL" id="KAF2636766.1"/>
    </source>
</evidence>
<dbReference type="InterPro" id="IPR053008">
    <property type="entry name" value="Phomopsin_biosynth_assoc"/>
</dbReference>
<protein>
    <submittedName>
        <fullName evidence="1">Uncharacterized protein</fullName>
    </submittedName>
</protein>
<feature type="non-terminal residue" evidence="1">
    <location>
        <position position="139"/>
    </location>
</feature>
<dbReference type="AlphaFoldDB" id="A0A6A6RNA3"/>
<proteinExistence type="predicted"/>
<dbReference type="PANTHER" id="PTHR35896:SF3">
    <property type="entry name" value="MAJOR FACILITATOR SUPERFAMILY TRANSPORTER"/>
    <property type="match status" value="1"/>
</dbReference>
<feature type="non-terminal residue" evidence="1">
    <location>
        <position position="1"/>
    </location>
</feature>
<dbReference type="PANTHER" id="PTHR35896">
    <property type="entry name" value="IG-LIKE DOMAIN-CONTAINING PROTEIN"/>
    <property type="match status" value="1"/>
</dbReference>
<keyword evidence="2" id="KW-1185">Reference proteome</keyword>
<dbReference type="Proteomes" id="UP000799753">
    <property type="component" value="Unassembled WGS sequence"/>
</dbReference>
<evidence type="ECO:0000313" key="2">
    <source>
        <dbReference type="Proteomes" id="UP000799753"/>
    </source>
</evidence>
<organism evidence="1 2">
    <name type="scientific">Massarina eburnea CBS 473.64</name>
    <dbReference type="NCBI Taxonomy" id="1395130"/>
    <lineage>
        <taxon>Eukaryota</taxon>
        <taxon>Fungi</taxon>
        <taxon>Dikarya</taxon>
        <taxon>Ascomycota</taxon>
        <taxon>Pezizomycotina</taxon>
        <taxon>Dothideomycetes</taxon>
        <taxon>Pleosporomycetidae</taxon>
        <taxon>Pleosporales</taxon>
        <taxon>Massarineae</taxon>
        <taxon>Massarinaceae</taxon>
        <taxon>Massarina</taxon>
    </lineage>
</organism>
<dbReference type="OrthoDB" id="3501153at2759"/>
<sequence length="139" mass="16142">CGNSSAEALALGCSWDQLTWSWYPPNCPHYANDDFMAAEQWRFYLDPEGKKEATGEDWVKGLDNNLDLFGERREHLTHCVYMFLSIGQILRDKTPYSTKLGEYEHVEHCAQIMLDALRQDKHWNHMETSTGMVSYEQSC</sequence>
<accession>A0A6A6RNA3</accession>
<dbReference type="EMBL" id="MU006796">
    <property type="protein sequence ID" value="KAF2636766.1"/>
    <property type="molecule type" value="Genomic_DNA"/>
</dbReference>
<name>A0A6A6RNA3_9PLEO</name>
<gene>
    <name evidence="1" type="ORF">P280DRAFT_384334</name>
</gene>
<reference evidence="1" key="1">
    <citation type="journal article" date="2020" name="Stud. Mycol.">
        <title>101 Dothideomycetes genomes: a test case for predicting lifestyles and emergence of pathogens.</title>
        <authorList>
            <person name="Haridas S."/>
            <person name="Albert R."/>
            <person name="Binder M."/>
            <person name="Bloem J."/>
            <person name="Labutti K."/>
            <person name="Salamov A."/>
            <person name="Andreopoulos B."/>
            <person name="Baker S."/>
            <person name="Barry K."/>
            <person name="Bills G."/>
            <person name="Bluhm B."/>
            <person name="Cannon C."/>
            <person name="Castanera R."/>
            <person name="Culley D."/>
            <person name="Daum C."/>
            <person name="Ezra D."/>
            <person name="Gonzalez J."/>
            <person name="Henrissat B."/>
            <person name="Kuo A."/>
            <person name="Liang C."/>
            <person name="Lipzen A."/>
            <person name="Lutzoni F."/>
            <person name="Magnuson J."/>
            <person name="Mondo S."/>
            <person name="Nolan M."/>
            <person name="Ohm R."/>
            <person name="Pangilinan J."/>
            <person name="Park H.-J."/>
            <person name="Ramirez L."/>
            <person name="Alfaro M."/>
            <person name="Sun H."/>
            <person name="Tritt A."/>
            <person name="Yoshinaga Y."/>
            <person name="Zwiers L.-H."/>
            <person name="Turgeon B."/>
            <person name="Goodwin S."/>
            <person name="Spatafora J."/>
            <person name="Crous P."/>
            <person name="Grigoriev I."/>
        </authorList>
    </citation>
    <scope>NUCLEOTIDE SEQUENCE</scope>
    <source>
        <strain evidence="1">CBS 473.64</strain>
    </source>
</reference>